<gene>
    <name evidence="10" type="ORF">NUH29_04935</name>
</gene>
<dbReference type="InterPro" id="IPR020846">
    <property type="entry name" value="MFS_dom"/>
</dbReference>
<feature type="transmembrane region" description="Helical" evidence="8">
    <location>
        <begin position="213"/>
        <end position="236"/>
    </location>
</feature>
<comment type="similarity">
    <text evidence="2">Belongs to the major facilitator superfamily.</text>
</comment>
<evidence type="ECO:0000256" key="7">
    <source>
        <dbReference type="ARBA" id="ARBA00023136"/>
    </source>
</evidence>
<dbReference type="InterPro" id="IPR011701">
    <property type="entry name" value="MFS"/>
</dbReference>
<feature type="transmembrane region" description="Helical" evidence="8">
    <location>
        <begin position="171"/>
        <end position="192"/>
    </location>
</feature>
<evidence type="ECO:0000313" key="10">
    <source>
        <dbReference type="EMBL" id="MCS0498894.1"/>
    </source>
</evidence>
<keyword evidence="6 8" id="KW-1133">Transmembrane helix</keyword>
<keyword evidence="7 8" id="KW-0472">Membrane</keyword>
<keyword evidence="4" id="KW-1003">Cell membrane</keyword>
<evidence type="ECO:0000256" key="5">
    <source>
        <dbReference type="ARBA" id="ARBA00022692"/>
    </source>
</evidence>
<dbReference type="Gene3D" id="1.20.1250.20">
    <property type="entry name" value="MFS general substrate transporter like domains"/>
    <property type="match status" value="1"/>
</dbReference>
<feature type="transmembrane region" description="Helical" evidence="8">
    <location>
        <begin position="142"/>
        <end position="165"/>
    </location>
</feature>
<dbReference type="EMBL" id="JANTHX010000005">
    <property type="protein sequence ID" value="MCS0498894.1"/>
    <property type="molecule type" value="Genomic_DNA"/>
</dbReference>
<proteinExistence type="inferred from homology"/>
<evidence type="ECO:0000256" key="3">
    <source>
        <dbReference type="ARBA" id="ARBA00022448"/>
    </source>
</evidence>
<evidence type="ECO:0000256" key="2">
    <source>
        <dbReference type="ARBA" id="ARBA00008335"/>
    </source>
</evidence>
<comment type="caution">
    <text evidence="10">The sequence shown here is derived from an EMBL/GenBank/DDBJ whole genome shotgun (WGS) entry which is preliminary data.</text>
</comment>
<evidence type="ECO:0000259" key="9">
    <source>
        <dbReference type="PROSITE" id="PS50850"/>
    </source>
</evidence>
<dbReference type="RefSeq" id="WP_258797910.1">
    <property type="nucleotide sequence ID" value="NZ_JANTHX010000005.1"/>
</dbReference>
<comment type="subcellular location">
    <subcellularLocation>
        <location evidence="1">Cell membrane</location>
        <topology evidence="1">Multi-pass membrane protein</topology>
    </subcellularLocation>
</comment>
<dbReference type="PANTHER" id="PTHR43271:SF1">
    <property type="entry name" value="INNER MEMBRANE TRANSPORT PROTEIN YNFM"/>
    <property type="match status" value="1"/>
</dbReference>
<keyword evidence="5 8" id="KW-0812">Transmembrane</keyword>
<feature type="transmembrane region" description="Helical" evidence="8">
    <location>
        <begin position="362"/>
        <end position="384"/>
    </location>
</feature>
<feature type="transmembrane region" description="Helical" evidence="8">
    <location>
        <begin position="279"/>
        <end position="296"/>
    </location>
</feature>
<protein>
    <submittedName>
        <fullName evidence="10">MFS transporter</fullName>
    </submittedName>
</protein>
<dbReference type="Pfam" id="PF07690">
    <property type="entry name" value="MFS_1"/>
    <property type="match status" value="1"/>
</dbReference>
<evidence type="ECO:0000256" key="1">
    <source>
        <dbReference type="ARBA" id="ARBA00004651"/>
    </source>
</evidence>
<evidence type="ECO:0000256" key="8">
    <source>
        <dbReference type="SAM" id="Phobius"/>
    </source>
</evidence>
<dbReference type="InterPro" id="IPR036259">
    <property type="entry name" value="MFS_trans_sf"/>
</dbReference>
<feature type="transmembrane region" description="Helical" evidence="8">
    <location>
        <begin position="248"/>
        <end position="267"/>
    </location>
</feature>
<keyword evidence="3" id="KW-0813">Transport</keyword>
<feature type="transmembrane region" description="Helical" evidence="8">
    <location>
        <begin position="86"/>
        <end position="105"/>
    </location>
</feature>
<feature type="transmembrane region" description="Helical" evidence="8">
    <location>
        <begin position="336"/>
        <end position="356"/>
    </location>
</feature>
<feature type="transmembrane region" description="Helical" evidence="8">
    <location>
        <begin position="302"/>
        <end position="324"/>
    </location>
</feature>
<keyword evidence="11" id="KW-1185">Reference proteome</keyword>
<dbReference type="PANTHER" id="PTHR43271">
    <property type="entry name" value="BLL2771 PROTEIN"/>
    <property type="match status" value="1"/>
</dbReference>
<evidence type="ECO:0000256" key="4">
    <source>
        <dbReference type="ARBA" id="ARBA00022475"/>
    </source>
</evidence>
<reference evidence="10 11" key="1">
    <citation type="submission" date="2022-08" db="EMBL/GenBank/DDBJ databases">
        <authorList>
            <person name="Li F."/>
        </authorList>
    </citation>
    <scope>NUCLEOTIDE SEQUENCE [LARGE SCALE GENOMIC DNA]</scope>
    <source>
        <strain evidence="10 11">10F1B-8-1</strain>
    </source>
</reference>
<feature type="transmembrane region" description="Helical" evidence="8">
    <location>
        <begin position="111"/>
        <end position="130"/>
    </location>
</feature>
<name>A0ABT1ZDU7_9MICO</name>
<feature type="transmembrane region" description="Helical" evidence="8">
    <location>
        <begin position="12"/>
        <end position="34"/>
    </location>
</feature>
<sequence>MSAPAAPGREGAAFAPTVVAFGAAGLVAFAELYGVQALLPAIGREFALSPSSAALVQSAGALGLAAAVIPWSLAARRIRRGRLLRIAVIATILLSPLVAATQGLVPLLAVRFLQGAVLAGIPALAVTHLGDVLDRSRAAAAAGWYVAGTAIGGLSGRLVAGTVGALGDWRFALMAVSLLSAIAAAAFLVLTPRVVELPDAPGAVRRALRDPRMWTLCVLALLQMGAFVAVYNFIGFRLLHPPFGLPDITVTAVFVVYLAGSFTATRSGRLVARLGRRRVVAAALAAQTLGALVTLPDWLPSIVAGLVVVTVGFFALHAVAAGWVAELGRGSALPSALYTIGYYLGAGMLGWSLGLVYDGAGWSGLVGAVVALGASAAIIAAAGLRRRAAA</sequence>
<accession>A0ABT1ZDU7</accession>
<organism evidence="10 11">
    <name type="scientific">Protaetiibacter mangrovi</name>
    <dbReference type="NCBI Taxonomy" id="2970926"/>
    <lineage>
        <taxon>Bacteria</taxon>
        <taxon>Bacillati</taxon>
        <taxon>Actinomycetota</taxon>
        <taxon>Actinomycetes</taxon>
        <taxon>Micrococcales</taxon>
        <taxon>Microbacteriaceae</taxon>
        <taxon>Protaetiibacter</taxon>
    </lineage>
</organism>
<feature type="transmembrane region" description="Helical" evidence="8">
    <location>
        <begin position="54"/>
        <end position="74"/>
    </location>
</feature>
<feature type="domain" description="Major facilitator superfamily (MFS) profile" evidence="9">
    <location>
        <begin position="17"/>
        <end position="385"/>
    </location>
</feature>
<dbReference type="SUPFAM" id="SSF103473">
    <property type="entry name" value="MFS general substrate transporter"/>
    <property type="match status" value="1"/>
</dbReference>
<evidence type="ECO:0000313" key="11">
    <source>
        <dbReference type="Proteomes" id="UP001205337"/>
    </source>
</evidence>
<dbReference type="PROSITE" id="PS50850">
    <property type="entry name" value="MFS"/>
    <property type="match status" value="1"/>
</dbReference>
<evidence type="ECO:0000256" key="6">
    <source>
        <dbReference type="ARBA" id="ARBA00022989"/>
    </source>
</evidence>
<dbReference type="Proteomes" id="UP001205337">
    <property type="component" value="Unassembled WGS sequence"/>
</dbReference>